<organism evidence="3 4">
    <name type="scientific">Gordonia bronchialis (strain ATCC 25592 / DSM 43247 / BCRC 13721 / JCM 3198 / KCTC 3076 / NBRC 16047 / NCTC 10667)</name>
    <name type="common">Rhodococcus bronchialis</name>
    <dbReference type="NCBI Taxonomy" id="526226"/>
    <lineage>
        <taxon>Bacteria</taxon>
        <taxon>Bacillati</taxon>
        <taxon>Actinomycetota</taxon>
        <taxon>Actinomycetes</taxon>
        <taxon>Mycobacteriales</taxon>
        <taxon>Gordoniaceae</taxon>
        <taxon>Gordonia</taxon>
    </lineage>
</organism>
<feature type="transmembrane region" description="Helical" evidence="2">
    <location>
        <begin position="12"/>
        <end position="32"/>
    </location>
</feature>
<dbReference type="KEGG" id="gbr:Gbro_1093"/>
<feature type="region of interest" description="Disordered" evidence="1">
    <location>
        <begin position="146"/>
        <end position="179"/>
    </location>
</feature>
<keyword evidence="2" id="KW-1133">Transmembrane helix</keyword>
<dbReference type="RefSeq" id="WP_012832979.1">
    <property type="nucleotide sequence ID" value="NC_013441.1"/>
</dbReference>
<dbReference type="Proteomes" id="UP000001219">
    <property type="component" value="Chromosome"/>
</dbReference>
<dbReference type="OrthoDB" id="4426042at2"/>
<evidence type="ECO:0008006" key="5">
    <source>
        <dbReference type="Google" id="ProtNLM"/>
    </source>
</evidence>
<evidence type="ECO:0000313" key="4">
    <source>
        <dbReference type="Proteomes" id="UP000001219"/>
    </source>
</evidence>
<dbReference type="EMBL" id="CP001802">
    <property type="protein sequence ID" value="ACY20401.1"/>
    <property type="molecule type" value="Genomic_DNA"/>
</dbReference>
<protein>
    <recommendedName>
        <fullName evidence="5">DUF3592 domain-containing protein</fullName>
    </recommendedName>
</protein>
<keyword evidence="4" id="KW-1185">Reference proteome</keyword>
<proteinExistence type="predicted"/>
<evidence type="ECO:0000256" key="1">
    <source>
        <dbReference type="SAM" id="MobiDB-lite"/>
    </source>
</evidence>
<reference evidence="4" key="1">
    <citation type="submission" date="2009-10" db="EMBL/GenBank/DDBJ databases">
        <title>The complete chromosome of Gordonia bronchialis DSM 43247.</title>
        <authorList>
            <consortium name="US DOE Joint Genome Institute (JGI-PGF)"/>
            <person name="Lucas S."/>
            <person name="Copeland A."/>
            <person name="Lapidus A."/>
            <person name="Glavina del Rio T."/>
            <person name="Dalin E."/>
            <person name="Tice H."/>
            <person name="Bruce D."/>
            <person name="Goodwin L."/>
            <person name="Pitluck S."/>
            <person name="Kyrpides N."/>
            <person name="Mavromatis K."/>
            <person name="Ivanova N."/>
            <person name="Ovchinnikova G."/>
            <person name="Saunders E."/>
            <person name="Brettin T."/>
            <person name="Detter J.C."/>
            <person name="Han C."/>
            <person name="Larimer F."/>
            <person name="Land M."/>
            <person name="Hauser L."/>
            <person name="Markowitz V."/>
            <person name="Cheng J.-F."/>
            <person name="Hugenholtz P."/>
            <person name="Woyke T."/>
            <person name="Wu D."/>
            <person name="Jando M."/>
            <person name="Schneider S."/>
            <person name="Goeker M."/>
            <person name="Klenk H.-P."/>
            <person name="Eisen J.A."/>
        </authorList>
    </citation>
    <scope>NUCLEOTIDE SEQUENCE [LARGE SCALE GENOMIC DNA]</scope>
    <source>
        <strain evidence="4">ATCC 25592 / DSM 43247 / BCRC 13721 / JCM 3198 / KCTC 3076 / NBRC 16047 / NCTC 10667</strain>
    </source>
</reference>
<dbReference type="eggNOG" id="ENOG50337MI">
    <property type="taxonomic scope" value="Bacteria"/>
</dbReference>
<gene>
    <name evidence="3" type="ordered locus">Gbro_1093</name>
</gene>
<name>D0L4U9_GORB4</name>
<accession>D0L4U9</accession>
<dbReference type="AlphaFoldDB" id="D0L4U9"/>
<keyword evidence="2" id="KW-0812">Transmembrane</keyword>
<evidence type="ECO:0000313" key="3">
    <source>
        <dbReference type="EMBL" id="ACY20401.1"/>
    </source>
</evidence>
<dbReference type="HOGENOM" id="CLU_122360_1_1_11"/>
<feature type="compositionally biased region" description="Polar residues" evidence="1">
    <location>
        <begin position="165"/>
        <end position="179"/>
    </location>
</feature>
<keyword evidence="2" id="KW-0472">Membrane</keyword>
<sequence length="179" mass="19182">MNPVIVRRVQIGLLIVGTVITVMALVLIAACFRNDATINASKATVMADVVSADALHAEVYFQTPDGGFYSPNLGLLYPTELSSGQRISVEYARTNPDLARPAGRSATLSIIPGLSVAVAGWLIVGVLMVFVAEFSRRWGRWRAARAAEPDQSAETVEPEVDSDDQVSMTRDPSSETTSA</sequence>
<reference evidence="3 4" key="2">
    <citation type="journal article" date="2010" name="Stand. Genomic Sci.">
        <title>Complete genome sequence of Gordonia bronchialis type strain (3410).</title>
        <authorList>
            <person name="Ivanova N."/>
            <person name="Sikorski J."/>
            <person name="Jando M."/>
            <person name="Lapidus A."/>
            <person name="Nolan M."/>
            <person name="Lucas S."/>
            <person name="Del Rio T.G."/>
            <person name="Tice H."/>
            <person name="Copeland A."/>
            <person name="Cheng J.F."/>
            <person name="Chen F."/>
            <person name="Bruce D."/>
            <person name="Goodwin L."/>
            <person name="Pitluck S."/>
            <person name="Mavromatis K."/>
            <person name="Ovchinnikova G."/>
            <person name="Pati A."/>
            <person name="Chen A."/>
            <person name="Palaniappan K."/>
            <person name="Land M."/>
            <person name="Hauser L."/>
            <person name="Chang Y.J."/>
            <person name="Jeffries C.D."/>
            <person name="Chain P."/>
            <person name="Saunders E."/>
            <person name="Han C."/>
            <person name="Detter J.C."/>
            <person name="Brettin T."/>
            <person name="Rohde M."/>
            <person name="Goker M."/>
            <person name="Bristow J."/>
            <person name="Eisen J.A."/>
            <person name="Markowitz V."/>
            <person name="Hugenholtz P."/>
            <person name="Klenk H.P."/>
            <person name="Kyrpides N.C."/>
        </authorList>
    </citation>
    <scope>NUCLEOTIDE SEQUENCE [LARGE SCALE GENOMIC DNA]</scope>
    <source>
        <strain evidence="4">ATCC 25592 / DSM 43247 / BCRC 13721 / JCM 3198 / KCTC 3076 / NBRC 16047 / NCTC 10667</strain>
    </source>
</reference>
<evidence type="ECO:0000256" key="2">
    <source>
        <dbReference type="SAM" id="Phobius"/>
    </source>
</evidence>
<feature type="transmembrane region" description="Helical" evidence="2">
    <location>
        <begin position="110"/>
        <end position="132"/>
    </location>
</feature>
<dbReference type="STRING" id="526226.Gbro_1093"/>
<dbReference type="PROSITE" id="PS51257">
    <property type="entry name" value="PROKAR_LIPOPROTEIN"/>
    <property type="match status" value="1"/>
</dbReference>